<dbReference type="SUPFAM" id="SSF53041">
    <property type="entry name" value="Resolvase-like"/>
    <property type="match status" value="1"/>
</dbReference>
<dbReference type="InterPro" id="IPR006119">
    <property type="entry name" value="Resolv_N"/>
</dbReference>
<feature type="coiled-coil region" evidence="1">
    <location>
        <begin position="395"/>
        <end position="422"/>
    </location>
</feature>
<reference evidence="4" key="1">
    <citation type="submission" date="2021-01" db="EMBL/GenBank/DDBJ databases">
        <title>Genome public.</title>
        <authorList>
            <person name="Liu C."/>
            <person name="Sun Q."/>
        </authorList>
    </citation>
    <scope>NUCLEOTIDE SEQUENCE</scope>
    <source>
        <strain evidence="4">M6</strain>
    </source>
</reference>
<dbReference type="Proteomes" id="UP000633365">
    <property type="component" value="Unassembled WGS sequence"/>
</dbReference>
<dbReference type="Pfam" id="PF00239">
    <property type="entry name" value="Resolvase"/>
    <property type="match status" value="1"/>
</dbReference>
<dbReference type="Gene3D" id="3.40.50.1390">
    <property type="entry name" value="Resolvase, N-terminal catalytic domain"/>
    <property type="match status" value="1"/>
</dbReference>
<dbReference type="RefSeq" id="WP_201427686.1">
    <property type="nucleotide sequence ID" value="NZ_JAEQMG010000094.1"/>
</dbReference>
<feature type="domain" description="Recombinase" evidence="3">
    <location>
        <begin position="154"/>
        <end position="298"/>
    </location>
</feature>
<protein>
    <submittedName>
        <fullName evidence="4">Recombinase family protein</fullName>
    </submittedName>
</protein>
<evidence type="ECO:0000313" key="4">
    <source>
        <dbReference type="EMBL" id="MBK6088868.1"/>
    </source>
</evidence>
<dbReference type="InterPro" id="IPR038109">
    <property type="entry name" value="DNA_bind_recomb_sf"/>
</dbReference>
<dbReference type="EMBL" id="JAEQMG010000094">
    <property type="protein sequence ID" value="MBK6088868.1"/>
    <property type="molecule type" value="Genomic_DNA"/>
</dbReference>
<feature type="domain" description="Resolvase/invertase-type recombinase catalytic" evidence="2">
    <location>
        <begin position="2"/>
        <end position="148"/>
    </location>
</feature>
<dbReference type="PROSITE" id="PS51737">
    <property type="entry name" value="RECOMBINASE_DNA_BIND"/>
    <property type="match status" value="1"/>
</dbReference>
<dbReference type="GO" id="GO:0000150">
    <property type="term" value="F:DNA strand exchange activity"/>
    <property type="evidence" value="ECO:0007669"/>
    <property type="project" value="InterPro"/>
</dbReference>
<evidence type="ECO:0000259" key="2">
    <source>
        <dbReference type="PROSITE" id="PS51736"/>
    </source>
</evidence>
<dbReference type="InterPro" id="IPR036162">
    <property type="entry name" value="Resolvase-like_N_sf"/>
</dbReference>
<gene>
    <name evidence="4" type="ORF">JKK62_09445</name>
</gene>
<dbReference type="Pfam" id="PF13408">
    <property type="entry name" value="Zn_ribbon_recom"/>
    <property type="match status" value="1"/>
</dbReference>
<comment type="caution">
    <text evidence="4">The sequence shown here is derived from an EMBL/GenBank/DDBJ whole genome shotgun (WGS) entry which is preliminary data.</text>
</comment>
<dbReference type="Pfam" id="PF07508">
    <property type="entry name" value="Recombinase"/>
    <property type="match status" value="1"/>
</dbReference>
<dbReference type="InterPro" id="IPR050639">
    <property type="entry name" value="SSR_resolvase"/>
</dbReference>
<dbReference type="PROSITE" id="PS51736">
    <property type="entry name" value="RECOMBINASES_3"/>
    <property type="match status" value="1"/>
</dbReference>
<dbReference type="GO" id="GO:0003677">
    <property type="term" value="F:DNA binding"/>
    <property type="evidence" value="ECO:0007669"/>
    <property type="project" value="InterPro"/>
</dbReference>
<dbReference type="SMART" id="SM00857">
    <property type="entry name" value="Resolvase"/>
    <property type="match status" value="1"/>
</dbReference>
<evidence type="ECO:0000313" key="5">
    <source>
        <dbReference type="Proteomes" id="UP000633365"/>
    </source>
</evidence>
<organism evidence="4 5">
    <name type="scientific">Ruminococcus difficilis</name>
    <dbReference type="NCBI Taxonomy" id="2763069"/>
    <lineage>
        <taxon>Bacteria</taxon>
        <taxon>Bacillati</taxon>
        <taxon>Bacillota</taxon>
        <taxon>Clostridia</taxon>
        <taxon>Eubacteriales</taxon>
        <taxon>Oscillospiraceae</taxon>
        <taxon>Ruminococcus</taxon>
    </lineage>
</organism>
<keyword evidence="1" id="KW-0175">Coiled coil</keyword>
<evidence type="ECO:0000256" key="1">
    <source>
        <dbReference type="SAM" id="Coils"/>
    </source>
</evidence>
<dbReference type="InterPro" id="IPR011109">
    <property type="entry name" value="DNA_bind_recombinase_dom"/>
</dbReference>
<accession>A0A934WS08</accession>
<dbReference type="Gene3D" id="3.90.1750.20">
    <property type="entry name" value="Putative Large Serine Recombinase, Chain B, Domain 2"/>
    <property type="match status" value="1"/>
</dbReference>
<keyword evidence="5" id="KW-1185">Reference proteome</keyword>
<sequence length="551" mass="64226">MRVWLYARLSRDDDDEMNSLNNQRKIVREFANKQGYEVVGESFDDNVSGMTFDRDGIREIEKQVEYKAIDAVLVKDMSRLGRHKTDTAVFIDYLRRNDIRVISATENLDTSRQSDDLVISFKGLMNDYYAREGGEKVRIGMDNLLKQGLIITPPIGYFKDKNTNEIIVVEEQAEIVRRIFDLYLAGYGCSAIARILNEDGVKSPAYYHKCVYGRHLGSNKPEIGSRYLWDHTGVKRILLNEFYIGTVTCHKTYNNKITQIRKIIPKEEQYVHENLVTPIISKDKFFQVKLLMEQKKRGNVRASANRPCHRYAGLLECGDCGSTFTSVKRTWKGVERIEYVCNGYHRYGKENCLPHRIRETELDKIICGEITNVKEQAAQLYENIDGEVRKWLKKKSTVTGKIRQLNAELEQKKSDQKEILLERIRDKEHASVYDEMLSTCESDIKKIEQELYDIQHYSETIKKRKSEMKRTVELIDEIIKEGEISDANLRQLIDKIIIYESSDGLRIQVNLRAAFTEHMIILDEFGKQNADLKVEGKYNYPFAMRRRMKVK</sequence>
<evidence type="ECO:0000259" key="3">
    <source>
        <dbReference type="PROSITE" id="PS51737"/>
    </source>
</evidence>
<proteinExistence type="predicted"/>
<dbReference type="PANTHER" id="PTHR30461">
    <property type="entry name" value="DNA-INVERTASE FROM LAMBDOID PROPHAGE"/>
    <property type="match status" value="1"/>
</dbReference>
<dbReference type="AlphaFoldDB" id="A0A934WS08"/>
<dbReference type="InterPro" id="IPR025827">
    <property type="entry name" value="Zn_ribbon_recom_dom"/>
</dbReference>
<name>A0A934WS08_9FIRM</name>
<dbReference type="PANTHER" id="PTHR30461:SF23">
    <property type="entry name" value="DNA RECOMBINASE-RELATED"/>
    <property type="match status" value="1"/>
</dbReference>